<feature type="compositionally biased region" description="Low complexity" evidence="1">
    <location>
        <begin position="21"/>
        <end position="36"/>
    </location>
</feature>
<dbReference type="EMBL" id="BPQB01000063">
    <property type="protein sequence ID" value="GJE96759.1"/>
    <property type="molecule type" value="Genomic_DNA"/>
</dbReference>
<accession>A0A9P3LJK4</accession>
<dbReference type="Proteomes" id="UP000703269">
    <property type="component" value="Unassembled WGS sequence"/>
</dbReference>
<keyword evidence="3" id="KW-1185">Reference proteome</keyword>
<dbReference type="AlphaFoldDB" id="A0A9P3LJK4"/>
<protein>
    <submittedName>
        <fullName evidence="2">Uncharacterized protein</fullName>
    </submittedName>
</protein>
<feature type="region of interest" description="Disordered" evidence="1">
    <location>
        <begin position="1"/>
        <end position="43"/>
    </location>
</feature>
<reference evidence="2 3" key="1">
    <citation type="submission" date="2021-08" db="EMBL/GenBank/DDBJ databases">
        <title>Draft Genome Sequence of Phanerochaete sordida strain YK-624.</title>
        <authorList>
            <person name="Mori T."/>
            <person name="Dohra H."/>
            <person name="Suzuki T."/>
            <person name="Kawagishi H."/>
            <person name="Hirai H."/>
        </authorList>
    </citation>
    <scope>NUCLEOTIDE SEQUENCE [LARGE SCALE GENOMIC DNA]</scope>
    <source>
        <strain evidence="2 3">YK-624</strain>
    </source>
</reference>
<organism evidence="2 3">
    <name type="scientific">Phanerochaete sordida</name>
    <dbReference type="NCBI Taxonomy" id="48140"/>
    <lineage>
        <taxon>Eukaryota</taxon>
        <taxon>Fungi</taxon>
        <taxon>Dikarya</taxon>
        <taxon>Basidiomycota</taxon>
        <taxon>Agaricomycotina</taxon>
        <taxon>Agaricomycetes</taxon>
        <taxon>Polyporales</taxon>
        <taxon>Phanerochaetaceae</taxon>
        <taxon>Phanerochaete</taxon>
    </lineage>
</organism>
<evidence type="ECO:0000313" key="3">
    <source>
        <dbReference type="Proteomes" id="UP000703269"/>
    </source>
</evidence>
<sequence length="151" mass="16490">MIRAHGRRVRTSGRIASSNDTAGSGSSQSTTSPAASFRSADVATGFGPPTASLLKRRMWRGQRKLTFQPVSRSSFASLNTLCISCPRQTSMASPGTEIRVFDRSRATSSRQRLNWQCLVVHTYGARGPDLRTKLLARVYMRPEGPGSSERA</sequence>
<proteinExistence type="predicted"/>
<evidence type="ECO:0000256" key="1">
    <source>
        <dbReference type="SAM" id="MobiDB-lite"/>
    </source>
</evidence>
<evidence type="ECO:0000313" key="2">
    <source>
        <dbReference type="EMBL" id="GJE96759.1"/>
    </source>
</evidence>
<gene>
    <name evidence="2" type="ORF">PsYK624_129650</name>
</gene>
<feature type="compositionally biased region" description="Basic residues" evidence="1">
    <location>
        <begin position="1"/>
        <end position="11"/>
    </location>
</feature>
<comment type="caution">
    <text evidence="2">The sequence shown here is derived from an EMBL/GenBank/DDBJ whole genome shotgun (WGS) entry which is preliminary data.</text>
</comment>
<name>A0A9P3LJK4_9APHY</name>